<dbReference type="OrthoDB" id="9790372at2"/>
<dbReference type="Proteomes" id="UP000280344">
    <property type="component" value="Chromosome"/>
</dbReference>
<dbReference type="InterPro" id="IPR003772">
    <property type="entry name" value="YceD"/>
</dbReference>
<keyword evidence="3" id="KW-1185">Reference proteome</keyword>
<dbReference type="Pfam" id="PF02620">
    <property type="entry name" value="YceD"/>
    <property type="match status" value="1"/>
</dbReference>
<evidence type="ECO:0000313" key="3">
    <source>
        <dbReference type="Proteomes" id="UP000280344"/>
    </source>
</evidence>
<name>A0A3Q9G3F8_9ACTO</name>
<evidence type="ECO:0000313" key="2">
    <source>
        <dbReference type="EMBL" id="AZQ76811.1"/>
    </source>
</evidence>
<sequence>MTLGPRPSVGAGPAPSIRRNTMSDAFRISLQDLRRQEGARIDLVRTIESPDFATDLVRTVGDLNIEGSLQSVSEGVLVTARVDYDQVSECARCLREIEEEGTADLAELYFYENRAKALKESGDEEAEELPLIVNDSIDLEFLVRDTIVGQMPFIPLCEPDCPGLCSVCGERLAELPEDHFHETEEEPRAPSMSFVRSSWRRNRRNEPLEGAPEGQPSGADRP</sequence>
<gene>
    <name evidence="2" type="ORF">EJ997_05100</name>
</gene>
<reference evidence="2 3" key="1">
    <citation type="submission" date="2018-12" db="EMBL/GenBank/DDBJ databases">
        <title>Complete genome sequence of Flaviflexus sp. H23T48.</title>
        <authorList>
            <person name="Bae J.-W."/>
            <person name="Lee J.-Y."/>
        </authorList>
    </citation>
    <scope>NUCLEOTIDE SEQUENCE [LARGE SCALE GENOMIC DNA]</scope>
    <source>
        <strain evidence="2 3">H23T48</strain>
    </source>
</reference>
<feature type="region of interest" description="Disordered" evidence="1">
    <location>
        <begin position="179"/>
        <end position="222"/>
    </location>
</feature>
<protein>
    <submittedName>
        <fullName evidence="2">DUF177 domain-containing protein</fullName>
    </submittedName>
</protein>
<organism evidence="2 3">
    <name type="scientific">Flaviflexus ciconiae</name>
    <dbReference type="NCBI Taxonomy" id="2496867"/>
    <lineage>
        <taxon>Bacteria</taxon>
        <taxon>Bacillati</taxon>
        <taxon>Actinomycetota</taxon>
        <taxon>Actinomycetes</taxon>
        <taxon>Actinomycetales</taxon>
        <taxon>Actinomycetaceae</taxon>
        <taxon>Flaviflexus</taxon>
    </lineage>
</organism>
<evidence type="ECO:0000256" key="1">
    <source>
        <dbReference type="SAM" id="MobiDB-lite"/>
    </source>
</evidence>
<accession>A0A3Q9G3F8</accession>
<dbReference type="EMBL" id="CP034593">
    <property type="protein sequence ID" value="AZQ76811.1"/>
    <property type="molecule type" value="Genomic_DNA"/>
</dbReference>
<proteinExistence type="predicted"/>
<dbReference type="KEGG" id="flh:EJ997_05100"/>
<feature type="compositionally biased region" description="Basic and acidic residues" evidence="1">
    <location>
        <begin position="179"/>
        <end position="188"/>
    </location>
</feature>
<dbReference type="AlphaFoldDB" id="A0A3Q9G3F8"/>